<dbReference type="PANTHER" id="PTHR12428:SF65">
    <property type="entry name" value="CYTOCHROME C OXIDASE ASSEMBLY PROTEIN COX18, MITOCHONDRIAL"/>
    <property type="match status" value="1"/>
</dbReference>
<evidence type="ECO:0000256" key="14">
    <source>
        <dbReference type="ARBA" id="ARBA00033245"/>
    </source>
</evidence>
<comment type="similarity">
    <text evidence="2">Belongs to the OXA1/ALB3/YidC family. Type 1 subfamily.</text>
</comment>
<keyword evidence="10" id="KW-0143">Chaperone</keyword>
<keyword evidence="4" id="KW-0813">Transport</keyword>
<dbReference type="NCBIfam" id="TIGR03592">
    <property type="entry name" value="yidC_oxa1_cterm"/>
    <property type="match status" value="1"/>
</dbReference>
<dbReference type="EMBL" id="CP063989">
    <property type="protein sequence ID" value="QPL05432.1"/>
    <property type="molecule type" value="Genomic_DNA"/>
</dbReference>
<feature type="transmembrane region" description="Helical" evidence="18">
    <location>
        <begin position="33"/>
        <end position="56"/>
    </location>
</feature>
<evidence type="ECO:0000256" key="10">
    <source>
        <dbReference type="ARBA" id="ARBA00023186"/>
    </source>
</evidence>
<dbReference type="Pfam" id="PF02096">
    <property type="entry name" value="60KD_IMP"/>
    <property type="match status" value="1"/>
</dbReference>
<evidence type="ECO:0000256" key="16">
    <source>
        <dbReference type="RuleBase" id="RU003945"/>
    </source>
</evidence>
<evidence type="ECO:0000256" key="1">
    <source>
        <dbReference type="ARBA" id="ARBA00004651"/>
    </source>
</evidence>
<evidence type="ECO:0000256" key="5">
    <source>
        <dbReference type="ARBA" id="ARBA00022475"/>
    </source>
</evidence>
<dbReference type="CDD" id="cd20070">
    <property type="entry name" value="5TM_YidC_Alb3"/>
    <property type="match status" value="1"/>
</dbReference>
<organism evidence="20 21">
    <name type="scientific">Actinomyces respiraculi</name>
    <dbReference type="NCBI Taxonomy" id="2744574"/>
    <lineage>
        <taxon>Bacteria</taxon>
        <taxon>Bacillati</taxon>
        <taxon>Actinomycetota</taxon>
        <taxon>Actinomycetes</taxon>
        <taxon>Actinomycetales</taxon>
        <taxon>Actinomycetaceae</taxon>
        <taxon>Actinomyces</taxon>
    </lineage>
</organism>
<dbReference type="Proteomes" id="UP000594637">
    <property type="component" value="Chromosome"/>
</dbReference>
<evidence type="ECO:0000256" key="6">
    <source>
        <dbReference type="ARBA" id="ARBA00022692"/>
    </source>
</evidence>
<evidence type="ECO:0000256" key="9">
    <source>
        <dbReference type="ARBA" id="ARBA00023136"/>
    </source>
</evidence>
<sequence length="398" mass="44831">MDTILWPLKVAVAWVMVYIHKGLTLIGMPDGPGAAWVISIIGLTMVVRLIIMPLFVKQIRASRGMQLMQPELQALQAKYKDKKDPASQQKMQEEMMALYSKHGTNPFSSCMPILVQMPVFFALFRVLASLEAVAEGTYANHDSIGPLTAELAADVQASTVFGAPLSASFMNSDDATTKVVTVIMIIIMSVTQWYTMAQLSMKNMPESAKSSDNPMMRSQRIMMTVMPVFFAFTGVQFQIGVLVYWVTTNLWTMGQQFFTIRNMPAPGSEAEKKHRARINAKRVAKGLPTLEEEEAAQRAAELAEQAEQRHQRVQPVRKDRQKRKGGARLPVTPEEQRATEAGEDGAFGERLTAEEEAAIKEIETNIVGLTPEEIARRRYEKRARQRQQRRNNSKKRRR</sequence>
<evidence type="ECO:0000256" key="3">
    <source>
        <dbReference type="ARBA" id="ARBA00015325"/>
    </source>
</evidence>
<evidence type="ECO:0000256" key="2">
    <source>
        <dbReference type="ARBA" id="ARBA00010527"/>
    </source>
</evidence>
<evidence type="ECO:0000256" key="12">
    <source>
        <dbReference type="ARBA" id="ARBA00026028"/>
    </source>
</evidence>
<dbReference type="GO" id="GO:0005886">
    <property type="term" value="C:plasma membrane"/>
    <property type="evidence" value="ECO:0007669"/>
    <property type="project" value="UniProtKB-SubCell"/>
</dbReference>
<comment type="subcellular location">
    <subcellularLocation>
        <location evidence="1">Cell membrane</location>
        <topology evidence="1">Multi-pass membrane protein</topology>
    </subcellularLocation>
    <subcellularLocation>
        <location evidence="16">Membrane</location>
        <topology evidence="16">Multi-pass membrane protein</topology>
    </subcellularLocation>
</comment>
<dbReference type="AlphaFoldDB" id="A0A7T0LKR6"/>
<feature type="transmembrane region" description="Helical" evidence="18">
    <location>
        <begin position="179"/>
        <end position="200"/>
    </location>
</feature>
<feature type="region of interest" description="Disordered" evidence="17">
    <location>
        <begin position="299"/>
        <end position="349"/>
    </location>
</feature>
<feature type="compositionally biased region" description="Basic residues" evidence="17">
    <location>
        <begin position="378"/>
        <end position="398"/>
    </location>
</feature>
<comment type="function">
    <text evidence="11">Required for the insertion and/or proper folding and/or complex formation of integral membrane proteins into the membrane. Involved in integration of membrane proteins that insert both dependently and independently of the Sec translocase complex, as well as at least some lipoproteins. Aids folding of multispanning membrane proteins.</text>
</comment>
<name>A0A7T0LKR6_9ACTO</name>
<dbReference type="PANTHER" id="PTHR12428">
    <property type="entry name" value="OXA1"/>
    <property type="match status" value="1"/>
</dbReference>
<dbReference type="GO" id="GO:0032977">
    <property type="term" value="F:membrane insertase activity"/>
    <property type="evidence" value="ECO:0007669"/>
    <property type="project" value="InterPro"/>
</dbReference>
<proteinExistence type="inferred from homology"/>
<evidence type="ECO:0000256" key="4">
    <source>
        <dbReference type="ARBA" id="ARBA00022448"/>
    </source>
</evidence>
<dbReference type="GO" id="GO:0051205">
    <property type="term" value="P:protein insertion into membrane"/>
    <property type="evidence" value="ECO:0007669"/>
    <property type="project" value="TreeGrafter"/>
</dbReference>
<keyword evidence="5" id="KW-1003">Cell membrane</keyword>
<dbReference type="GO" id="GO:0015031">
    <property type="term" value="P:protein transport"/>
    <property type="evidence" value="ECO:0007669"/>
    <property type="project" value="UniProtKB-KW"/>
</dbReference>
<keyword evidence="8 18" id="KW-1133">Transmembrane helix</keyword>
<dbReference type="InterPro" id="IPR001708">
    <property type="entry name" value="YidC/ALB3/OXA1/COX18"/>
</dbReference>
<evidence type="ECO:0000256" key="11">
    <source>
        <dbReference type="ARBA" id="ARBA00025034"/>
    </source>
</evidence>
<dbReference type="KEGG" id="arep:ID810_12205"/>
<gene>
    <name evidence="20" type="primary">yidC</name>
    <name evidence="20" type="ORF">ID810_12205</name>
</gene>
<evidence type="ECO:0000256" key="8">
    <source>
        <dbReference type="ARBA" id="ARBA00022989"/>
    </source>
</evidence>
<evidence type="ECO:0000313" key="20">
    <source>
        <dbReference type="EMBL" id="QPL05432.1"/>
    </source>
</evidence>
<accession>A0A7T0LKR6</accession>
<evidence type="ECO:0000259" key="19">
    <source>
        <dbReference type="Pfam" id="PF02096"/>
    </source>
</evidence>
<dbReference type="InterPro" id="IPR047196">
    <property type="entry name" value="YidC_ALB_C"/>
</dbReference>
<evidence type="ECO:0000256" key="18">
    <source>
        <dbReference type="SAM" id="Phobius"/>
    </source>
</evidence>
<reference evidence="20 21" key="1">
    <citation type="submission" date="2020-11" db="EMBL/GenBank/DDBJ databases">
        <title>Actinomyces sp. ZJ750.</title>
        <authorList>
            <person name="Zhou J."/>
        </authorList>
    </citation>
    <scope>NUCLEOTIDE SEQUENCE [LARGE SCALE GENOMIC DNA]</scope>
    <source>
        <strain evidence="20 21">ZJ750</strain>
    </source>
</reference>
<protein>
    <recommendedName>
        <fullName evidence="3">Membrane protein insertase YidC</fullName>
    </recommendedName>
    <alternativeName>
        <fullName evidence="15">Foldase YidC</fullName>
    </alternativeName>
    <alternativeName>
        <fullName evidence="14">Membrane integrase YidC</fullName>
    </alternativeName>
    <alternativeName>
        <fullName evidence="13">Membrane protein YidC</fullName>
    </alternativeName>
</protein>
<dbReference type="NCBIfam" id="NF002350">
    <property type="entry name" value="PRK01315.1"/>
    <property type="match status" value="1"/>
</dbReference>
<comment type="subunit">
    <text evidence="12">Interacts with the Sec translocase complex via SecD. Specifically interacts with transmembrane segments of nascent integral membrane proteins during membrane integration.</text>
</comment>
<feature type="transmembrane region" description="Helical" evidence="18">
    <location>
        <begin position="221"/>
        <end position="246"/>
    </location>
</feature>
<keyword evidence="6 16" id="KW-0812">Transmembrane</keyword>
<keyword evidence="21" id="KW-1185">Reference proteome</keyword>
<dbReference type="RefSeq" id="WP_166857437.1">
    <property type="nucleotide sequence ID" value="NZ_CP063989.1"/>
</dbReference>
<feature type="region of interest" description="Disordered" evidence="17">
    <location>
        <begin position="370"/>
        <end position="398"/>
    </location>
</feature>
<evidence type="ECO:0000256" key="7">
    <source>
        <dbReference type="ARBA" id="ARBA00022927"/>
    </source>
</evidence>
<evidence type="ECO:0000256" key="15">
    <source>
        <dbReference type="ARBA" id="ARBA00033342"/>
    </source>
</evidence>
<feature type="domain" description="Membrane insertase YidC/Oxa/ALB C-terminal" evidence="19">
    <location>
        <begin position="36"/>
        <end position="260"/>
    </location>
</feature>
<evidence type="ECO:0000256" key="17">
    <source>
        <dbReference type="SAM" id="MobiDB-lite"/>
    </source>
</evidence>
<keyword evidence="7" id="KW-0653">Protein transport</keyword>
<evidence type="ECO:0000313" key="21">
    <source>
        <dbReference type="Proteomes" id="UP000594637"/>
    </source>
</evidence>
<dbReference type="InterPro" id="IPR028055">
    <property type="entry name" value="YidC/Oxa/ALB_C"/>
</dbReference>
<keyword evidence="9 18" id="KW-0472">Membrane</keyword>
<evidence type="ECO:0000256" key="13">
    <source>
        <dbReference type="ARBA" id="ARBA00031538"/>
    </source>
</evidence>